<dbReference type="Pfam" id="PF02956">
    <property type="entry name" value="TT_ORF1"/>
    <property type="match status" value="1"/>
</dbReference>
<dbReference type="KEGG" id="vg:80535327"/>
<evidence type="ECO:0000313" key="8">
    <source>
        <dbReference type="EMBL" id="ASH99102.1"/>
    </source>
</evidence>
<evidence type="ECO:0000256" key="1">
    <source>
        <dbReference type="ARBA" id="ARBA00004328"/>
    </source>
</evidence>
<dbReference type="Proteomes" id="UP000682426">
    <property type="component" value="Segment"/>
</dbReference>
<comment type="function">
    <text evidence="6">Self-assembles to form an icosahedral capsid.</text>
</comment>
<feature type="region of interest" description="Disordered" evidence="7">
    <location>
        <begin position="475"/>
        <end position="498"/>
    </location>
</feature>
<protein>
    <recommendedName>
        <fullName evidence="6">Capsid protein</fullName>
    </recommendedName>
</protein>
<evidence type="ECO:0000256" key="7">
    <source>
        <dbReference type="SAM" id="MobiDB-lite"/>
    </source>
</evidence>
<organism evidence="8 9">
    <name type="scientific">Giant panda anellovirus</name>
    <dbReference type="NCBI Taxonomy" id="2016460"/>
    <lineage>
        <taxon>Viruses</taxon>
        <taxon>Monodnaviria</taxon>
        <taxon>Shotokuvirae</taxon>
        <taxon>Commensaviricota</taxon>
        <taxon>Cardeaviricetes</taxon>
        <taxon>Sanitavirales</taxon>
        <taxon>Anelloviridae</taxon>
    </lineage>
</organism>
<comment type="similarity">
    <text evidence="2 6">Belongs to the anelloviridae capsid protein family.</text>
</comment>
<keyword evidence="5 6" id="KW-0946">Virion</keyword>
<dbReference type="EMBL" id="MF327547">
    <property type="protein sequence ID" value="ASH99102.1"/>
    <property type="molecule type" value="Genomic_DNA"/>
</dbReference>
<dbReference type="GeneID" id="80535327"/>
<comment type="subcellular location">
    <subcellularLocation>
        <location evidence="1 6">Virion</location>
    </subcellularLocation>
</comment>
<accession>A0A220IGJ0</accession>
<keyword evidence="4 6" id="KW-0167">Capsid protein</keyword>
<evidence type="ECO:0000313" key="9">
    <source>
        <dbReference type="Proteomes" id="UP000682426"/>
    </source>
</evidence>
<dbReference type="GO" id="GO:0039615">
    <property type="term" value="C:T=1 icosahedral viral capsid"/>
    <property type="evidence" value="ECO:0007669"/>
    <property type="project" value="UniProtKB-UniRule"/>
</dbReference>
<dbReference type="InterPro" id="IPR004219">
    <property type="entry name" value="TTvirus_Unk"/>
</dbReference>
<reference evidence="8 9" key="1">
    <citation type="journal article" date="2017" name="Microbiome">
        <title>Virome comparisons in wild-diseased and healthy captive giant pandas.</title>
        <authorList>
            <person name="Zhang W."/>
            <person name="Yang S."/>
            <person name="Shan T."/>
            <person name="Hou R."/>
            <person name="Liu Z."/>
            <person name="Li W."/>
            <person name="Guo L."/>
            <person name="Wang Y."/>
            <person name="Chen P."/>
            <person name="Wang X."/>
            <person name="Feng F."/>
            <person name="Wang H."/>
            <person name="Chen C."/>
            <person name="Shen Q."/>
            <person name="Zhou C."/>
            <person name="Hua X."/>
            <person name="Cui L."/>
            <person name="Deng X."/>
            <person name="Zhang Z."/>
            <person name="Qi D."/>
            <person name="Delwart E."/>
        </authorList>
    </citation>
    <scope>NUCLEOTIDE SEQUENCE [LARGE SCALE GENOMIC DNA]</scope>
    <source>
        <strain evidence="9">gpan21031</strain>
    </source>
</reference>
<evidence type="ECO:0000256" key="5">
    <source>
        <dbReference type="ARBA" id="ARBA00022844"/>
    </source>
</evidence>
<evidence type="ECO:0000256" key="3">
    <source>
        <dbReference type="ARBA" id="ARBA00022431"/>
    </source>
</evidence>
<keyword evidence="9" id="KW-1185">Reference proteome</keyword>
<evidence type="ECO:0000256" key="2">
    <source>
        <dbReference type="ARBA" id="ARBA00006131"/>
    </source>
</evidence>
<keyword evidence="3 6" id="KW-1140">T=1 icosahedral capsid protein</keyword>
<evidence type="ECO:0000256" key="4">
    <source>
        <dbReference type="ARBA" id="ARBA00022561"/>
    </source>
</evidence>
<name>A0A220IGJ0_9VIRU</name>
<evidence type="ECO:0000256" key="6">
    <source>
        <dbReference type="RuleBase" id="RU361230"/>
    </source>
</evidence>
<dbReference type="RefSeq" id="YP_010797525.1">
    <property type="nucleotide sequence ID" value="NC_076192.1"/>
</dbReference>
<proteinExistence type="inferred from homology"/>
<sequence>MPTRYRRRRYRRRPVFRYRRRRRWHRYRRPFRRRWHRRRRPVRYLYQTQPRKRKIIVCRGWEILGIIGSHIEYKIEGEKGKEKPRIYIQNPVPTNKQVVYMSFLIPNGLNNKCDDTWQTRKEWNTKDSTDLRPDKDSPTYWDFCGGFGFANFTFEGLILRNMLGFNRFSEDIRGYTWIRFLGFSFELIPAVDIDYLFRVEQHRGTQDWETNLLHPVNLLNMPFVTWVKSIKRSKCCKPVRLRRRPPPDLHDWYDIEGFRKLLLATYQWTVFDSNNPMGKNPNITIDNKKYTWWDDSWMRMAKWGSAKTAPKKPAKIGINQHLKWWDRGTYDTSFVTEINKGEGVTEPTSEQNWWEWIWGLDPSKKSVGGKTTPFLPPIMPSEHINTIWIRYKFKFQVGGSSIGRNGILWPIREADDSTTLCNPEKEICEACIKEGDLDDTGILTEEAYKRITGSSKRKKRKLVEELAKSILKRKRKRVRWEDEAPDPGPPHPDPKRKVLEYIRYLATRGR</sequence>